<dbReference type="AlphaFoldDB" id="A0A380T2M7"/>
<evidence type="ECO:0000313" key="8">
    <source>
        <dbReference type="Proteomes" id="UP000255177"/>
    </source>
</evidence>
<proteinExistence type="predicted"/>
<accession>A0A380T2M7</accession>
<dbReference type="Pfam" id="PF01810">
    <property type="entry name" value="LysE"/>
    <property type="match status" value="1"/>
</dbReference>
<dbReference type="PANTHER" id="PTHR30086:SF20">
    <property type="entry name" value="ARGININE EXPORTER PROTEIN ARGO-RELATED"/>
    <property type="match status" value="1"/>
</dbReference>
<keyword evidence="2" id="KW-1003">Cell membrane</keyword>
<dbReference type="GO" id="GO:0005886">
    <property type="term" value="C:plasma membrane"/>
    <property type="evidence" value="ECO:0007669"/>
    <property type="project" value="UniProtKB-SubCell"/>
</dbReference>
<feature type="transmembrane region" description="Helical" evidence="6">
    <location>
        <begin position="112"/>
        <end position="136"/>
    </location>
</feature>
<keyword evidence="4 6" id="KW-1133">Transmembrane helix</keyword>
<feature type="transmembrane region" description="Helical" evidence="6">
    <location>
        <begin position="148"/>
        <end position="174"/>
    </location>
</feature>
<dbReference type="EMBL" id="UIDD01000008">
    <property type="protein sequence ID" value="SUQ63751.1"/>
    <property type="molecule type" value="Genomic_DNA"/>
</dbReference>
<comment type="subcellular location">
    <subcellularLocation>
        <location evidence="1">Cell membrane</location>
        <topology evidence="1">Multi-pass membrane protein</topology>
    </subcellularLocation>
</comment>
<dbReference type="GO" id="GO:0015171">
    <property type="term" value="F:amino acid transmembrane transporter activity"/>
    <property type="evidence" value="ECO:0007669"/>
    <property type="project" value="TreeGrafter"/>
</dbReference>
<gene>
    <name evidence="7" type="ORF">CCOS864_03204</name>
</gene>
<evidence type="ECO:0000256" key="4">
    <source>
        <dbReference type="ARBA" id="ARBA00022989"/>
    </source>
</evidence>
<evidence type="ECO:0000256" key="3">
    <source>
        <dbReference type="ARBA" id="ARBA00022692"/>
    </source>
</evidence>
<evidence type="ECO:0000256" key="1">
    <source>
        <dbReference type="ARBA" id="ARBA00004651"/>
    </source>
</evidence>
<evidence type="ECO:0000256" key="6">
    <source>
        <dbReference type="SAM" id="Phobius"/>
    </source>
</evidence>
<dbReference type="PIRSF" id="PIRSF006324">
    <property type="entry name" value="LeuE"/>
    <property type="match status" value="1"/>
</dbReference>
<keyword evidence="3 6" id="KW-0812">Transmembrane</keyword>
<evidence type="ECO:0000256" key="5">
    <source>
        <dbReference type="ARBA" id="ARBA00023136"/>
    </source>
</evidence>
<evidence type="ECO:0000256" key="2">
    <source>
        <dbReference type="ARBA" id="ARBA00022475"/>
    </source>
</evidence>
<name>A0A380T2M7_9PSED</name>
<organism evidence="7 8">
    <name type="scientific">Pseudomonas wadenswilerensis</name>
    <dbReference type="NCBI Taxonomy" id="1785161"/>
    <lineage>
        <taxon>Bacteria</taxon>
        <taxon>Pseudomonadati</taxon>
        <taxon>Pseudomonadota</taxon>
        <taxon>Gammaproteobacteria</taxon>
        <taxon>Pseudomonadales</taxon>
        <taxon>Pseudomonadaceae</taxon>
        <taxon>Pseudomonas</taxon>
    </lineage>
</organism>
<dbReference type="InterPro" id="IPR001123">
    <property type="entry name" value="LeuE-type"/>
</dbReference>
<dbReference type="PANTHER" id="PTHR30086">
    <property type="entry name" value="ARGININE EXPORTER PROTEIN ARGO"/>
    <property type="match status" value="1"/>
</dbReference>
<reference evidence="8" key="1">
    <citation type="submission" date="2018-07" db="EMBL/GenBank/DDBJ databases">
        <authorList>
            <person name="Blom J."/>
        </authorList>
    </citation>
    <scope>NUCLEOTIDE SEQUENCE [LARGE SCALE GENOMIC DNA]</scope>
    <source>
        <strain evidence="8">CCOS 864</strain>
    </source>
</reference>
<sequence>MLDMQTLVIFAGAVTLLLLSPGPNMAFVISHGLSMGWRGGLAAALGISLADLLLTVLTATGVTALIAAWPPSFDIIRYSGAVYLLWMAFKLLQPRTVGMGEGSRETSLAAVLVAATLNSLLNPKALLFFIVFLPQFVVPAKGAVAQQLLLLGLVLSVIALVFHVVLGACGGVLSRWFSGKGRLARLQPRLLASVLALLALRLMLMQRPA</sequence>
<dbReference type="RefSeq" id="WP_115087287.1">
    <property type="nucleotide sequence ID" value="NZ_CBCSFG010000015.1"/>
</dbReference>
<protein>
    <submittedName>
        <fullName evidence="7">LysE type translocator family protein</fullName>
    </submittedName>
</protein>
<feature type="transmembrane region" description="Helical" evidence="6">
    <location>
        <begin position="42"/>
        <end position="68"/>
    </location>
</feature>
<keyword evidence="5 6" id="KW-0472">Membrane</keyword>
<feature type="transmembrane region" description="Helical" evidence="6">
    <location>
        <begin position="186"/>
        <end position="204"/>
    </location>
</feature>
<dbReference type="Proteomes" id="UP000255177">
    <property type="component" value="Unassembled WGS sequence"/>
</dbReference>
<keyword evidence="8" id="KW-1185">Reference proteome</keyword>
<evidence type="ECO:0000313" key="7">
    <source>
        <dbReference type="EMBL" id="SUQ63751.1"/>
    </source>
</evidence>